<proteinExistence type="predicted"/>
<dbReference type="AlphaFoldDB" id="A0A6A4GIF8"/>
<dbReference type="Proteomes" id="UP000799118">
    <property type="component" value="Unassembled WGS sequence"/>
</dbReference>
<accession>A0A6A4GIF8</accession>
<evidence type="ECO:0000313" key="2">
    <source>
        <dbReference type="Proteomes" id="UP000799118"/>
    </source>
</evidence>
<organism evidence="1 2">
    <name type="scientific">Gymnopus androsaceus JB14</name>
    <dbReference type="NCBI Taxonomy" id="1447944"/>
    <lineage>
        <taxon>Eukaryota</taxon>
        <taxon>Fungi</taxon>
        <taxon>Dikarya</taxon>
        <taxon>Basidiomycota</taxon>
        <taxon>Agaricomycotina</taxon>
        <taxon>Agaricomycetes</taxon>
        <taxon>Agaricomycetidae</taxon>
        <taxon>Agaricales</taxon>
        <taxon>Marasmiineae</taxon>
        <taxon>Omphalotaceae</taxon>
        <taxon>Gymnopus</taxon>
    </lineage>
</organism>
<reference evidence="1" key="1">
    <citation type="journal article" date="2019" name="Environ. Microbiol.">
        <title>Fungal ecological strategies reflected in gene transcription - a case study of two litter decomposers.</title>
        <authorList>
            <person name="Barbi F."/>
            <person name="Kohler A."/>
            <person name="Barry K."/>
            <person name="Baskaran P."/>
            <person name="Daum C."/>
            <person name="Fauchery L."/>
            <person name="Ihrmark K."/>
            <person name="Kuo A."/>
            <person name="LaButti K."/>
            <person name="Lipzen A."/>
            <person name="Morin E."/>
            <person name="Grigoriev I.V."/>
            <person name="Henrissat B."/>
            <person name="Lindahl B."/>
            <person name="Martin F."/>
        </authorList>
    </citation>
    <scope>NUCLEOTIDE SEQUENCE</scope>
    <source>
        <strain evidence="1">JB14</strain>
    </source>
</reference>
<keyword evidence="2" id="KW-1185">Reference proteome</keyword>
<protein>
    <submittedName>
        <fullName evidence="1">Uncharacterized protein</fullName>
    </submittedName>
</protein>
<sequence>MSSISIAPEESASSIEVPLAETILTYARQTTKRKANNSSAFLAPISTPLTNFMISQKTDYFSKIKPMSSNSLNFLIFRKRWEIATAASGIGHLFHKDFSPPSTPIFISETYETDVVAYNNYT</sequence>
<dbReference type="EMBL" id="ML770016">
    <property type="protein sequence ID" value="KAE9385200.1"/>
    <property type="molecule type" value="Genomic_DNA"/>
</dbReference>
<name>A0A6A4GIF8_9AGAR</name>
<gene>
    <name evidence="1" type="ORF">BT96DRAFT_1007273</name>
</gene>
<evidence type="ECO:0000313" key="1">
    <source>
        <dbReference type="EMBL" id="KAE9385200.1"/>
    </source>
</evidence>